<evidence type="ECO:0000313" key="1">
    <source>
        <dbReference type="EMBL" id="BDG02859.1"/>
    </source>
</evidence>
<dbReference type="EMBL" id="AP025591">
    <property type="protein sequence ID" value="BDG02859.1"/>
    <property type="molecule type" value="Genomic_DNA"/>
</dbReference>
<dbReference type="Pfam" id="PF02482">
    <property type="entry name" value="Ribosomal_S30AE"/>
    <property type="match status" value="1"/>
</dbReference>
<dbReference type="Gene3D" id="3.30.160.100">
    <property type="entry name" value="Ribosome hibernation promotion factor-like"/>
    <property type="match status" value="1"/>
</dbReference>
<reference evidence="2" key="1">
    <citation type="journal article" date="2022" name="Int. J. Syst. Evol. Microbiol.">
        <title>Anaeromyxobacter oryzae sp. nov., Anaeromyxobacter diazotrophicus sp. nov. and Anaeromyxobacter paludicola sp. nov., isolated from paddy soils.</title>
        <authorList>
            <person name="Itoh H."/>
            <person name="Xu Z."/>
            <person name="Mise K."/>
            <person name="Masuda Y."/>
            <person name="Ushijima N."/>
            <person name="Hayakawa C."/>
            <person name="Shiratori Y."/>
            <person name="Senoo K."/>
        </authorList>
    </citation>
    <scope>NUCLEOTIDE SEQUENCE [LARGE SCALE GENOMIC DNA]</scope>
    <source>
        <strain evidence="2">Red232</strain>
    </source>
</reference>
<evidence type="ECO:0008006" key="3">
    <source>
        <dbReference type="Google" id="ProtNLM"/>
    </source>
</evidence>
<proteinExistence type="predicted"/>
<evidence type="ECO:0000313" key="2">
    <source>
        <dbReference type="Proteomes" id="UP001162891"/>
    </source>
</evidence>
<dbReference type="SUPFAM" id="SSF69754">
    <property type="entry name" value="Ribosome binding protein Y (YfiA homologue)"/>
    <property type="match status" value="1"/>
</dbReference>
<dbReference type="InterPro" id="IPR036567">
    <property type="entry name" value="RHF-like"/>
</dbReference>
<keyword evidence="2" id="KW-1185">Reference proteome</keyword>
<sequence>MDVRIRWKAVTRSRAVEEHLARRLRFAIGRFADRVTAVRAWLEDVNGPRGGVDKRCAIEVDGALGRRRAEVRDADLYVAVDRAAGAVGRLLARAADLRRTHA</sequence>
<organism evidence="1 2">
    <name type="scientific">Anaeromyxobacter oryzae</name>
    <dbReference type="NCBI Taxonomy" id="2918170"/>
    <lineage>
        <taxon>Bacteria</taxon>
        <taxon>Pseudomonadati</taxon>
        <taxon>Myxococcota</taxon>
        <taxon>Myxococcia</taxon>
        <taxon>Myxococcales</taxon>
        <taxon>Cystobacterineae</taxon>
        <taxon>Anaeromyxobacteraceae</taxon>
        <taxon>Anaeromyxobacter</taxon>
    </lineage>
</organism>
<dbReference type="RefSeq" id="WP_248360539.1">
    <property type="nucleotide sequence ID" value="NZ_AP025591.1"/>
</dbReference>
<gene>
    <name evidence="1" type="ORF">AMOR_18550</name>
</gene>
<dbReference type="InterPro" id="IPR003489">
    <property type="entry name" value="RHF/RaiA"/>
</dbReference>
<name>A0ABM7WTR4_9BACT</name>
<protein>
    <recommendedName>
        <fullName evidence="3">Ribosomal subunit interface protein</fullName>
    </recommendedName>
</protein>
<accession>A0ABM7WTR4</accession>
<dbReference type="Proteomes" id="UP001162891">
    <property type="component" value="Chromosome"/>
</dbReference>